<dbReference type="PANTHER" id="PTHR45128">
    <property type="entry name" value="METHYLTRANSFERASE TYPE 11"/>
    <property type="match status" value="1"/>
</dbReference>
<dbReference type="RefSeq" id="WP_149092743.1">
    <property type="nucleotide sequence ID" value="NZ_VKKY01000003.1"/>
</dbReference>
<dbReference type="InterPro" id="IPR036388">
    <property type="entry name" value="WH-like_DNA-bd_sf"/>
</dbReference>
<organism evidence="3 4">
    <name type="scientific">Rufibacter hautae</name>
    <dbReference type="NCBI Taxonomy" id="2595005"/>
    <lineage>
        <taxon>Bacteria</taxon>
        <taxon>Pseudomonadati</taxon>
        <taxon>Bacteroidota</taxon>
        <taxon>Cytophagia</taxon>
        <taxon>Cytophagales</taxon>
        <taxon>Hymenobacteraceae</taxon>
        <taxon>Rufibacter</taxon>
    </lineage>
</organism>
<feature type="domain" description="Methyltransferase" evidence="1">
    <location>
        <begin position="174"/>
        <end position="292"/>
    </location>
</feature>
<dbReference type="InterPro" id="IPR048711">
    <property type="entry name" value="WHD_Rv2258c"/>
</dbReference>
<dbReference type="InterPro" id="IPR036390">
    <property type="entry name" value="WH_DNA-bd_sf"/>
</dbReference>
<dbReference type="OrthoDB" id="9789123at2"/>
<gene>
    <name evidence="3" type="ORF">FOA19_20740</name>
</gene>
<evidence type="ECO:0000313" key="4">
    <source>
        <dbReference type="Proteomes" id="UP000324133"/>
    </source>
</evidence>
<dbReference type="InterPro" id="IPR029063">
    <property type="entry name" value="SAM-dependent_MTases_sf"/>
</dbReference>
<dbReference type="InterPro" id="IPR053173">
    <property type="entry name" value="SAM-binding_MTase"/>
</dbReference>
<keyword evidence="3" id="KW-0489">Methyltransferase</keyword>
<dbReference type="GO" id="GO:0032259">
    <property type="term" value="P:methylation"/>
    <property type="evidence" value="ECO:0007669"/>
    <property type="project" value="UniProtKB-KW"/>
</dbReference>
<protein>
    <submittedName>
        <fullName evidence="3">Class I SAM-dependent methyltransferase</fullName>
    </submittedName>
</protein>
<dbReference type="Pfam" id="PF13847">
    <property type="entry name" value="Methyltransf_31"/>
    <property type="match status" value="1"/>
</dbReference>
<dbReference type="Proteomes" id="UP000324133">
    <property type="component" value="Unassembled WGS sequence"/>
</dbReference>
<dbReference type="CDD" id="cd02440">
    <property type="entry name" value="AdoMet_MTases"/>
    <property type="match status" value="1"/>
</dbReference>
<sequence>MRVDQEFDTSRAQAFENALVDTMNKSALSFMISIGHRVGLFDTMSQMDFASSMDIAERARLDERYVREWLGAMVTGGIVIYAPETRTYYLPPEHAAYLTRQAGSDNLAVFAQYSAVMGQVENQIVECFKHGGGVPYEEFHRFHEVMAEDSGQSVLASLESHILPLVPGLRERLEKGIHVLDVGCGSGKIINRLASLFHKSHFTGIDFSTDAIADANAQTAALGRENVHFKLKDLSDFHHDAPEEKYDLITTFDAIHDQGKPLNVLRGIHKALKKDGVYLMQEIGGTSHLEEDMKHPIAPFLYTVSCMHCMTVSLAQHGEGLGAMWGEEVTMDYLNRAGFTNIQTHKLPHDIQNLWYVIRK</sequence>
<keyword evidence="4" id="KW-1185">Reference proteome</keyword>
<dbReference type="GO" id="GO:0008168">
    <property type="term" value="F:methyltransferase activity"/>
    <property type="evidence" value="ECO:0007669"/>
    <property type="project" value="UniProtKB-KW"/>
</dbReference>
<reference evidence="3 4" key="1">
    <citation type="submission" date="2019-07" db="EMBL/GenBank/DDBJ databases">
        <title>Rufibacter sp. nov., isolated from lake sediment.</title>
        <authorList>
            <person name="Qu J.-H."/>
        </authorList>
    </citation>
    <scope>NUCLEOTIDE SEQUENCE [LARGE SCALE GENOMIC DNA]</scope>
    <source>
        <strain evidence="3 4">NBS58-1</strain>
    </source>
</reference>
<dbReference type="PANTHER" id="PTHR45128:SF1">
    <property type="entry name" value="S-ADENOSYLMETHIONINE-DEPENDENT METHYLTRANSFERASE RV2258C"/>
    <property type="match status" value="1"/>
</dbReference>
<proteinExistence type="predicted"/>
<dbReference type="Gene3D" id="1.10.10.10">
    <property type="entry name" value="Winged helix-like DNA-binding domain superfamily/Winged helix DNA-binding domain"/>
    <property type="match status" value="1"/>
</dbReference>
<accession>A0A5B6TCQ7</accession>
<keyword evidence="3" id="KW-0808">Transferase</keyword>
<evidence type="ECO:0000259" key="2">
    <source>
        <dbReference type="Pfam" id="PF21320"/>
    </source>
</evidence>
<dbReference type="InterPro" id="IPR025714">
    <property type="entry name" value="Methyltranfer_dom"/>
</dbReference>
<name>A0A5B6TCQ7_9BACT</name>
<evidence type="ECO:0000259" key="1">
    <source>
        <dbReference type="Pfam" id="PF13847"/>
    </source>
</evidence>
<dbReference type="Pfam" id="PF21320">
    <property type="entry name" value="WHD_Rv2258c"/>
    <property type="match status" value="1"/>
</dbReference>
<dbReference type="EMBL" id="VKKY01000003">
    <property type="protein sequence ID" value="KAA3436804.1"/>
    <property type="molecule type" value="Genomic_DNA"/>
</dbReference>
<comment type="caution">
    <text evidence="3">The sequence shown here is derived from an EMBL/GenBank/DDBJ whole genome shotgun (WGS) entry which is preliminary data.</text>
</comment>
<dbReference type="Gene3D" id="3.40.50.150">
    <property type="entry name" value="Vaccinia Virus protein VP39"/>
    <property type="match status" value="1"/>
</dbReference>
<dbReference type="SUPFAM" id="SSF46785">
    <property type="entry name" value="Winged helix' DNA-binding domain"/>
    <property type="match status" value="1"/>
</dbReference>
<dbReference type="AlphaFoldDB" id="A0A5B6TCQ7"/>
<feature type="domain" description="S-adenosylmethionine-dependent methyltransferase Rv2258c-like winged HTH" evidence="2">
    <location>
        <begin position="26"/>
        <end position="100"/>
    </location>
</feature>
<evidence type="ECO:0000313" key="3">
    <source>
        <dbReference type="EMBL" id="KAA3436804.1"/>
    </source>
</evidence>
<dbReference type="SUPFAM" id="SSF53335">
    <property type="entry name" value="S-adenosyl-L-methionine-dependent methyltransferases"/>
    <property type="match status" value="1"/>
</dbReference>